<feature type="non-terminal residue" evidence="1">
    <location>
        <position position="139"/>
    </location>
</feature>
<proteinExistence type="predicted"/>
<protein>
    <submittedName>
        <fullName evidence="1">Uncharacterized protein</fullName>
    </submittedName>
</protein>
<feature type="non-terminal residue" evidence="1">
    <location>
        <position position="1"/>
    </location>
</feature>
<keyword evidence="2" id="KW-1185">Reference proteome</keyword>
<gene>
    <name evidence="1" type="ORF">BIW11_05551</name>
</gene>
<reference evidence="1 2" key="1">
    <citation type="journal article" date="2017" name="Gigascience">
        <title>Draft genome of the honey bee ectoparasitic mite, Tropilaelaps mercedesae, is shaped by the parasitic life history.</title>
        <authorList>
            <person name="Dong X."/>
            <person name="Armstrong S.D."/>
            <person name="Xia D."/>
            <person name="Makepeace B.L."/>
            <person name="Darby A.C."/>
            <person name="Kadowaki T."/>
        </authorList>
    </citation>
    <scope>NUCLEOTIDE SEQUENCE [LARGE SCALE GENOMIC DNA]</scope>
    <source>
        <strain evidence="1">Wuxi-XJTLU</strain>
    </source>
</reference>
<evidence type="ECO:0000313" key="1">
    <source>
        <dbReference type="EMBL" id="OQR79694.1"/>
    </source>
</evidence>
<accession>A0A1V9Y1S5</accession>
<sequence length="139" mass="15518">GISTVFRPRHAPAFAFLEFVRASSAYHAVELCQSNCRDGPFRVAGCPVIVKPYKPHAKATHVEKDKFFWARTTTKPIAASVSVHASNAWNRSNSIEYSYPRSCDGRALKEFQENEDEFVKFDDSGEENAACVKVEGTET</sequence>
<organism evidence="1 2">
    <name type="scientific">Tropilaelaps mercedesae</name>
    <dbReference type="NCBI Taxonomy" id="418985"/>
    <lineage>
        <taxon>Eukaryota</taxon>
        <taxon>Metazoa</taxon>
        <taxon>Ecdysozoa</taxon>
        <taxon>Arthropoda</taxon>
        <taxon>Chelicerata</taxon>
        <taxon>Arachnida</taxon>
        <taxon>Acari</taxon>
        <taxon>Parasitiformes</taxon>
        <taxon>Mesostigmata</taxon>
        <taxon>Gamasina</taxon>
        <taxon>Dermanyssoidea</taxon>
        <taxon>Laelapidae</taxon>
        <taxon>Tropilaelaps</taxon>
    </lineage>
</organism>
<dbReference type="AlphaFoldDB" id="A0A1V9Y1S5"/>
<dbReference type="InParanoid" id="A0A1V9Y1S5"/>
<comment type="caution">
    <text evidence="1">The sequence shown here is derived from an EMBL/GenBank/DDBJ whole genome shotgun (WGS) entry which is preliminary data.</text>
</comment>
<dbReference type="EMBL" id="MNPL01000806">
    <property type="protein sequence ID" value="OQR79694.1"/>
    <property type="molecule type" value="Genomic_DNA"/>
</dbReference>
<evidence type="ECO:0000313" key="2">
    <source>
        <dbReference type="Proteomes" id="UP000192247"/>
    </source>
</evidence>
<dbReference type="Proteomes" id="UP000192247">
    <property type="component" value="Unassembled WGS sequence"/>
</dbReference>
<name>A0A1V9Y1S5_9ACAR</name>